<protein>
    <recommendedName>
        <fullName evidence="1">BioF2-like acetyltransferase domain-containing protein</fullName>
    </recommendedName>
</protein>
<dbReference type="EMBL" id="PGTO01000005">
    <property type="protein sequence ID" value="RAU22321.1"/>
    <property type="molecule type" value="Genomic_DNA"/>
</dbReference>
<evidence type="ECO:0000313" key="2">
    <source>
        <dbReference type="EMBL" id="RAU22321.1"/>
    </source>
</evidence>
<proteinExistence type="predicted"/>
<evidence type="ECO:0000313" key="3">
    <source>
        <dbReference type="Proteomes" id="UP000251075"/>
    </source>
</evidence>
<accession>A0A364NZ22</accession>
<sequence>MVIQEVTRPVNPLDQAIAALIQAPFEERLEPLRHALPPSLVQSLDALAGGRADALMLDALAGGLADIGLSAAAVAAYGIAAAACPPGELDLFCAEVMDRLASMESRLGLAWSAQADRRVARRLRGEIDPDEECPALESAGFHVVDAWNQPEPYARLLEEHGADQLRNDPLRDPFRAKGNFFAAADSPVPRQKQDFSFFVCAESGNPVLQVECDVDGRRHLGCRETAIRPVAIGGWGASPQAEDLAMRQVHLAAAWAGCHSLLFELGALEEASATQLAYLRRFSSGARSMAEAWVDLSREGEAISGDYRTNHRRGIRWGERNLEIHRRMATDVEALDAYFDLYRQAGRLAPLGRDTLIRQLEAGWLSLFLATWNGEEVSLLLTSHHGSTSYYSCGVSRPGLGVPLSHALMHRAILDAKAMGQSRFHFGDIYTESFGSDKMRSIAQFKIGFTGRVIPKLWFTLPTRPSP</sequence>
<organism evidence="2 3">
    <name type="scientific">Paramagnetospirillum kuznetsovii</name>
    <dbReference type="NCBI Taxonomy" id="2053833"/>
    <lineage>
        <taxon>Bacteria</taxon>
        <taxon>Pseudomonadati</taxon>
        <taxon>Pseudomonadota</taxon>
        <taxon>Alphaproteobacteria</taxon>
        <taxon>Rhodospirillales</taxon>
        <taxon>Magnetospirillaceae</taxon>
        <taxon>Paramagnetospirillum</taxon>
    </lineage>
</organism>
<dbReference type="Pfam" id="PF13480">
    <property type="entry name" value="Acetyltransf_6"/>
    <property type="match status" value="1"/>
</dbReference>
<comment type="caution">
    <text evidence="2">The sequence shown here is derived from an EMBL/GenBank/DDBJ whole genome shotgun (WGS) entry which is preliminary data.</text>
</comment>
<dbReference type="RefSeq" id="WP_112144004.1">
    <property type="nucleotide sequence ID" value="NZ_PGTO01000005.1"/>
</dbReference>
<dbReference type="Gene3D" id="3.40.630.30">
    <property type="match status" value="1"/>
</dbReference>
<feature type="domain" description="BioF2-like acetyltransferase" evidence="1">
    <location>
        <begin position="307"/>
        <end position="428"/>
    </location>
</feature>
<gene>
    <name evidence="2" type="ORF">CU669_09385</name>
</gene>
<dbReference type="Proteomes" id="UP000251075">
    <property type="component" value="Unassembled WGS sequence"/>
</dbReference>
<dbReference type="OrthoDB" id="7327303at2"/>
<dbReference type="SUPFAM" id="SSF55729">
    <property type="entry name" value="Acyl-CoA N-acyltransferases (Nat)"/>
    <property type="match status" value="1"/>
</dbReference>
<dbReference type="AlphaFoldDB" id="A0A364NZ22"/>
<dbReference type="InterPro" id="IPR038740">
    <property type="entry name" value="BioF2-like_GNAT_dom"/>
</dbReference>
<dbReference type="InterPro" id="IPR016181">
    <property type="entry name" value="Acyl_CoA_acyltransferase"/>
</dbReference>
<evidence type="ECO:0000259" key="1">
    <source>
        <dbReference type="Pfam" id="PF13480"/>
    </source>
</evidence>
<reference evidence="2 3" key="1">
    <citation type="submission" date="2017-11" db="EMBL/GenBank/DDBJ databases">
        <title>Draft genome sequence of magnetotactic bacterium Magnetospirillum kuznetsovii LBB-42.</title>
        <authorList>
            <person name="Grouzdev D.S."/>
            <person name="Rysina M.S."/>
            <person name="Baslerov R.V."/>
            <person name="Koziaeva V."/>
        </authorList>
    </citation>
    <scope>NUCLEOTIDE SEQUENCE [LARGE SCALE GENOMIC DNA]</scope>
    <source>
        <strain evidence="2 3">LBB-42</strain>
    </source>
</reference>
<keyword evidence="3" id="KW-1185">Reference proteome</keyword>
<name>A0A364NZ22_9PROT</name>